<comment type="subcellular location">
    <subcellularLocation>
        <location evidence="2">Endomembrane system</location>
        <topology evidence="2">Multi-pass membrane protein</topology>
    </subcellularLocation>
</comment>
<keyword evidence="13" id="KW-1208">Phospholipid metabolism</keyword>
<keyword evidence="18" id="KW-1185">Reference proteome</keyword>
<proteinExistence type="inferred from homology"/>
<keyword evidence="7 15" id="KW-0808">Transferase</keyword>
<evidence type="ECO:0000313" key="17">
    <source>
        <dbReference type="EMBL" id="MCM1985736.1"/>
    </source>
</evidence>
<dbReference type="GO" id="GO:0003882">
    <property type="term" value="F:CDP-diacylglycerol-serine O-phosphatidyltransferase activity"/>
    <property type="evidence" value="ECO:0007669"/>
    <property type="project" value="UniProtKB-EC"/>
</dbReference>
<comment type="caution">
    <text evidence="17">The sequence shown here is derived from an EMBL/GenBank/DDBJ whole genome shotgun (WGS) entry which is preliminary data.</text>
</comment>
<evidence type="ECO:0000256" key="14">
    <source>
        <dbReference type="ARBA" id="ARBA00032361"/>
    </source>
</evidence>
<sequence length="227" mass="25040">MTFIKLLKIPDVVTLGNAMFGMLSIFSAFSGKADLAFIFILLAAIADGADGFLARRMGSSVIGENLDSLADAISFGTAPAIVIFLIYGHLQPSLVGAVACIYVICGVLRLARFNTKNKAIPDFEGLPITAAAAVLASYMLMGDKYIILYGIVTIMLLLSYLMISEHPYPKLRHPKAMAIMAIIFMLPILSYFILPEYLFIFATLMFLLLLLYLESPIMKIPRQYYDE</sequence>
<dbReference type="PANTHER" id="PTHR14269">
    <property type="entry name" value="CDP-DIACYLGLYCEROL--GLYCEROL-3-PHOSPHATE 3-PHOSPHATIDYLTRANSFERASE-RELATED"/>
    <property type="match status" value="1"/>
</dbReference>
<dbReference type="InterPro" id="IPR048254">
    <property type="entry name" value="CDP_ALCOHOL_P_TRANSF_CS"/>
</dbReference>
<feature type="transmembrane region" description="Helical" evidence="16">
    <location>
        <begin position="35"/>
        <end position="54"/>
    </location>
</feature>
<evidence type="ECO:0000256" key="13">
    <source>
        <dbReference type="ARBA" id="ARBA00023264"/>
    </source>
</evidence>
<reference evidence="17" key="1">
    <citation type="journal article" date="2021" name="mSystems">
        <title>Bacteria and Archaea Synergistically Convert Glycine Betaine to Biogenic Methane in the Formosa Cold Seep of the South China Sea.</title>
        <authorList>
            <person name="Li L."/>
            <person name="Zhang W."/>
            <person name="Zhang S."/>
            <person name="Song L."/>
            <person name="Sun Q."/>
            <person name="Zhang H."/>
            <person name="Xiang H."/>
            <person name="Dong X."/>
        </authorList>
    </citation>
    <scope>NUCLEOTIDE SEQUENCE</scope>
    <source>
        <strain evidence="17">LLY</strain>
    </source>
</reference>
<evidence type="ECO:0000256" key="9">
    <source>
        <dbReference type="ARBA" id="ARBA00022989"/>
    </source>
</evidence>
<feature type="transmembrane region" description="Helical" evidence="16">
    <location>
        <begin position="12"/>
        <end position="29"/>
    </location>
</feature>
<dbReference type="GO" id="GO:0012505">
    <property type="term" value="C:endomembrane system"/>
    <property type="evidence" value="ECO:0007669"/>
    <property type="project" value="UniProtKB-SubCell"/>
</dbReference>
<evidence type="ECO:0000256" key="15">
    <source>
        <dbReference type="RuleBase" id="RU003750"/>
    </source>
</evidence>
<dbReference type="EC" id="2.7.8.8" evidence="4"/>
<dbReference type="InterPro" id="IPR000462">
    <property type="entry name" value="CDP-OH_P_trans"/>
</dbReference>
<accession>A0A9E5D9U6</accession>
<organism evidence="17 18">
    <name type="scientific">Methanococcoides seepicolus</name>
    <dbReference type="NCBI Taxonomy" id="2828780"/>
    <lineage>
        <taxon>Archaea</taxon>
        <taxon>Methanobacteriati</taxon>
        <taxon>Methanobacteriota</taxon>
        <taxon>Stenosarchaea group</taxon>
        <taxon>Methanomicrobia</taxon>
        <taxon>Methanosarcinales</taxon>
        <taxon>Methanosarcinaceae</taxon>
        <taxon>Methanococcoides</taxon>
    </lineage>
</organism>
<dbReference type="AlphaFoldDB" id="A0A9E5D9U6"/>
<keyword evidence="6" id="KW-0444">Lipid biosynthesis</keyword>
<dbReference type="InterPro" id="IPR043130">
    <property type="entry name" value="CDP-OH_PTrfase_TM_dom"/>
</dbReference>
<evidence type="ECO:0000256" key="12">
    <source>
        <dbReference type="ARBA" id="ARBA00023209"/>
    </source>
</evidence>
<dbReference type="InterPro" id="IPR004533">
    <property type="entry name" value="CDP-diaglyc--ser_O-PTrfase"/>
</dbReference>
<feature type="transmembrane region" description="Helical" evidence="16">
    <location>
        <begin position="175"/>
        <end position="191"/>
    </location>
</feature>
<dbReference type="PROSITE" id="PS00379">
    <property type="entry name" value="CDP_ALCOHOL_P_TRANSF"/>
    <property type="match status" value="1"/>
</dbReference>
<dbReference type="Proteomes" id="UP001056766">
    <property type="component" value="Unassembled WGS sequence"/>
</dbReference>
<dbReference type="GO" id="GO:0016020">
    <property type="term" value="C:membrane"/>
    <property type="evidence" value="ECO:0007669"/>
    <property type="project" value="InterPro"/>
</dbReference>
<evidence type="ECO:0000256" key="5">
    <source>
        <dbReference type="ARBA" id="ARBA00017171"/>
    </source>
</evidence>
<dbReference type="NCBIfam" id="TIGR00473">
    <property type="entry name" value="pssA"/>
    <property type="match status" value="1"/>
</dbReference>
<keyword evidence="11 16" id="KW-0472">Membrane</keyword>
<dbReference type="GO" id="GO:0008654">
    <property type="term" value="P:phospholipid biosynthetic process"/>
    <property type="evidence" value="ECO:0007669"/>
    <property type="project" value="UniProtKB-KW"/>
</dbReference>
<dbReference type="RefSeq" id="WP_250867113.1">
    <property type="nucleotide sequence ID" value="NZ_JAGSOI010000004.1"/>
</dbReference>
<evidence type="ECO:0000256" key="3">
    <source>
        <dbReference type="ARBA" id="ARBA00010441"/>
    </source>
</evidence>
<evidence type="ECO:0000256" key="4">
    <source>
        <dbReference type="ARBA" id="ARBA00013174"/>
    </source>
</evidence>
<evidence type="ECO:0000256" key="2">
    <source>
        <dbReference type="ARBA" id="ARBA00004127"/>
    </source>
</evidence>
<keyword evidence="12" id="KW-0594">Phospholipid biosynthesis</keyword>
<evidence type="ECO:0000256" key="16">
    <source>
        <dbReference type="SAM" id="Phobius"/>
    </source>
</evidence>
<keyword evidence="9 16" id="KW-1133">Transmembrane helix</keyword>
<feature type="transmembrane region" description="Helical" evidence="16">
    <location>
        <begin position="146"/>
        <end position="163"/>
    </location>
</feature>
<evidence type="ECO:0000256" key="6">
    <source>
        <dbReference type="ARBA" id="ARBA00022516"/>
    </source>
</evidence>
<gene>
    <name evidence="17" type="ORF">KDK67_01690</name>
</gene>
<protein>
    <recommendedName>
        <fullName evidence="5">CDP-diacylglycerol--serine O-phosphatidyltransferase</fullName>
        <ecNumber evidence="4">2.7.8.8</ecNumber>
    </recommendedName>
    <alternativeName>
        <fullName evidence="14">Phosphatidylserine synthase</fullName>
    </alternativeName>
</protein>
<evidence type="ECO:0000256" key="10">
    <source>
        <dbReference type="ARBA" id="ARBA00023098"/>
    </source>
</evidence>
<dbReference type="NCBIfam" id="TIGR04217">
    <property type="entry name" value="archae_ser_T"/>
    <property type="match status" value="1"/>
</dbReference>
<comment type="catalytic activity">
    <reaction evidence="1">
        <text>a CDP-1,2-diacyl-sn-glycerol + L-serine = a 1,2-diacyl-sn-glycero-3-phospho-L-serine + CMP + H(+)</text>
        <dbReference type="Rhea" id="RHEA:16913"/>
        <dbReference type="ChEBI" id="CHEBI:15378"/>
        <dbReference type="ChEBI" id="CHEBI:33384"/>
        <dbReference type="ChEBI" id="CHEBI:57262"/>
        <dbReference type="ChEBI" id="CHEBI:58332"/>
        <dbReference type="ChEBI" id="CHEBI:60377"/>
        <dbReference type="EC" id="2.7.8.8"/>
    </reaction>
</comment>
<feature type="transmembrane region" description="Helical" evidence="16">
    <location>
        <begin position="93"/>
        <end position="111"/>
    </location>
</feature>
<dbReference type="Gene3D" id="1.20.120.1760">
    <property type="match status" value="1"/>
</dbReference>
<evidence type="ECO:0000256" key="11">
    <source>
        <dbReference type="ARBA" id="ARBA00023136"/>
    </source>
</evidence>
<keyword evidence="8 16" id="KW-0812">Transmembrane</keyword>
<name>A0A9E5D9U6_9EURY</name>
<evidence type="ECO:0000256" key="1">
    <source>
        <dbReference type="ARBA" id="ARBA00000287"/>
    </source>
</evidence>
<keyword evidence="10" id="KW-0443">Lipid metabolism</keyword>
<dbReference type="InterPro" id="IPR050324">
    <property type="entry name" value="CDP-alcohol_PTase-I"/>
</dbReference>
<comment type="similarity">
    <text evidence="3 15">Belongs to the CDP-alcohol phosphatidyltransferase class-I family.</text>
</comment>
<dbReference type="PANTHER" id="PTHR14269:SF61">
    <property type="entry name" value="CDP-DIACYLGLYCEROL--SERINE O-PHOSPHATIDYLTRANSFERASE"/>
    <property type="match status" value="1"/>
</dbReference>
<dbReference type="InterPro" id="IPR026475">
    <property type="entry name" value="Archaetidylserine_synthase"/>
</dbReference>
<reference evidence="17" key="2">
    <citation type="submission" date="2021-04" db="EMBL/GenBank/DDBJ databases">
        <authorList>
            <person name="Dong X."/>
        </authorList>
    </citation>
    <scope>NUCLEOTIDE SEQUENCE</scope>
    <source>
        <strain evidence="17">LLY</strain>
    </source>
</reference>
<evidence type="ECO:0000256" key="8">
    <source>
        <dbReference type="ARBA" id="ARBA00022692"/>
    </source>
</evidence>
<dbReference type="EMBL" id="JAGSOI010000004">
    <property type="protein sequence ID" value="MCM1985736.1"/>
    <property type="molecule type" value="Genomic_DNA"/>
</dbReference>
<dbReference type="Pfam" id="PF01066">
    <property type="entry name" value="CDP-OH_P_transf"/>
    <property type="match status" value="1"/>
</dbReference>
<evidence type="ECO:0000313" key="18">
    <source>
        <dbReference type="Proteomes" id="UP001056766"/>
    </source>
</evidence>
<evidence type="ECO:0000256" key="7">
    <source>
        <dbReference type="ARBA" id="ARBA00022679"/>
    </source>
</evidence>
<feature type="transmembrane region" description="Helical" evidence="16">
    <location>
        <begin position="66"/>
        <end position="87"/>
    </location>
</feature>